<protein>
    <recommendedName>
        <fullName evidence="3">DUF433 domain-containing protein</fullName>
    </recommendedName>
</protein>
<dbReference type="EMBL" id="BMMF01000016">
    <property type="protein sequence ID" value="GGK52625.1"/>
    <property type="molecule type" value="Genomic_DNA"/>
</dbReference>
<name>A0A917V9M2_9HYPH</name>
<dbReference type="AlphaFoldDB" id="A0A917V9M2"/>
<sequence>MIAMIQALSKSEAAYVAGLAPAVVDRAIDRVRFGRPYVEYGGRTRTVSPKGVFLIAADHLIAKDVAAAARSKLRRYLESELQRKPIEAMGVVIVPETAVPLRVDLSDIADAVSRRLRNLEAALEHIAEVDEVQAGAPTFRGTRVLVRPVAAALTRGVKRDELKTDYRLSDDQLDAALVYTEARPARGRPRSTAALQT</sequence>
<dbReference type="InterPro" id="IPR009057">
    <property type="entry name" value="Homeodomain-like_sf"/>
</dbReference>
<evidence type="ECO:0000313" key="2">
    <source>
        <dbReference type="Proteomes" id="UP000600449"/>
    </source>
</evidence>
<dbReference type="SUPFAM" id="SSF46689">
    <property type="entry name" value="Homeodomain-like"/>
    <property type="match status" value="1"/>
</dbReference>
<proteinExistence type="predicted"/>
<dbReference type="Pfam" id="PF04255">
    <property type="entry name" value="DUF433"/>
    <property type="match status" value="1"/>
</dbReference>
<evidence type="ECO:0000313" key="1">
    <source>
        <dbReference type="EMBL" id="GGK52625.1"/>
    </source>
</evidence>
<evidence type="ECO:0008006" key="3">
    <source>
        <dbReference type="Google" id="ProtNLM"/>
    </source>
</evidence>
<gene>
    <name evidence="1" type="ORF">GCM10011322_44420</name>
</gene>
<keyword evidence="2" id="KW-1185">Reference proteome</keyword>
<dbReference type="Proteomes" id="UP000600449">
    <property type="component" value="Unassembled WGS sequence"/>
</dbReference>
<dbReference type="InterPro" id="IPR036388">
    <property type="entry name" value="WH-like_DNA-bd_sf"/>
</dbReference>
<comment type="caution">
    <text evidence="1">The sequence shown here is derived from an EMBL/GenBank/DDBJ whole genome shotgun (WGS) entry which is preliminary data.</text>
</comment>
<organism evidence="1 2">
    <name type="scientific">Salinarimonas ramus</name>
    <dbReference type="NCBI Taxonomy" id="690164"/>
    <lineage>
        <taxon>Bacteria</taxon>
        <taxon>Pseudomonadati</taxon>
        <taxon>Pseudomonadota</taxon>
        <taxon>Alphaproteobacteria</taxon>
        <taxon>Hyphomicrobiales</taxon>
        <taxon>Salinarimonadaceae</taxon>
        <taxon>Salinarimonas</taxon>
    </lineage>
</organism>
<dbReference type="InterPro" id="IPR007367">
    <property type="entry name" value="DUF433"/>
</dbReference>
<reference evidence="1 2" key="1">
    <citation type="journal article" date="2014" name="Int. J. Syst. Evol. Microbiol.">
        <title>Complete genome sequence of Corynebacterium casei LMG S-19264T (=DSM 44701T), isolated from a smear-ripened cheese.</title>
        <authorList>
            <consortium name="US DOE Joint Genome Institute (JGI-PGF)"/>
            <person name="Walter F."/>
            <person name="Albersmeier A."/>
            <person name="Kalinowski J."/>
            <person name="Ruckert C."/>
        </authorList>
    </citation>
    <scope>NUCLEOTIDE SEQUENCE [LARGE SCALE GENOMIC DNA]</scope>
    <source>
        <strain evidence="1 2">CGMCC 1.9161</strain>
    </source>
</reference>
<dbReference type="Gene3D" id="1.10.10.10">
    <property type="entry name" value="Winged helix-like DNA-binding domain superfamily/Winged helix DNA-binding domain"/>
    <property type="match status" value="1"/>
</dbReference>
<accession>A0A917V9M2</accession>